<dbReference type="Proteomes" id="UP001160148">
    <property type="component" value="Unassembled WGS sequence"/>
</dbReference>
<name>A0AAV0WE77_9HEMI</name>
<proteinExistence type="predicted"/>
<evidence type="ECO:0000313" key="1">
    <source>
        <dbReference type="EMBL" id="CAI6354017.1"/>
    </source>
</evidence>
<protein>
    <submittedName>
        <fullName evidence="1">Uncharacterized protein</fullName>
    </submittedName>
</protein>
<gene>
    <name evidence="1" type="ORF">MEUPH1_LOCUS10070</name>
</gene>
<comment type="caution">
    <text evidence="1">The sequence shown here is derived from an EMBL/GenBank/DDBJ whole genome shotgun (WGS) entry which is preliminary data.</text>
</comment>
<sequence>MLKWLINDTEVVKKALHHSFLINESEILELDRIQTSILEEDSTITFNSTIFFKQRMEVFGKSCQNEEKRGNMDMSQVQPRHWFQKLHFM</sequence>
<evidence type="ECO:0000313" key="2">
    <source>
        <dbReference type="Proteomes" id="UP001160148"/>
    </source>
</evidence>
<organism evidence="1 2">
    <name type="scientific">Macrosiphum euphorbiae</name>
    <name type="common">potato aphid</name>
    <dbReference type="NCBI Taxonomy" id="13131"/>
    <lineage>
        <taxon>Eukaryota</taxon>
        <taxon>Metazoa</taxon>
        <taxon>Ecdysozoa</taxon>
        <taxon>Arthropoda</taxon>
        <taxon>Hexapoda</taxon>
        <taxon>Insecta</taxon>
        <taxon>Pterygota</taxon>
        <taxon>Neoptera</taxon>
        <taxon>Paraneoptera</taxon>
        <taxon>Hemiptera</taxon>
        <taxon>Sternorrhyncha</taxon>
        <taxon>Aphidomorpha</taxon>
        <taxon>Aphidoidea</taxon>
        <taxon>Aphididae</taxon>
        <taxon>Macrosiphini</taxon>
        <taxon>Macrosiphum</taxon>
    </lineage>
</organism>
<keyword evidence="2" id="KW-1185">Reference proteome</keyword>
<dbReference type="EMBL" id="CARXXK010000002">
    <property type="protein sequence ID" value="CAI6354017.1"/>
    <property type="molecule type" value="Genomic_DNA"/>
</dbReference>
<accession>A0AAV0WE77</accession>
<reference evidence="1 2" key="1">
    <citation type="submission" date="2023-01" db="EMBL/GenBank/DDBJ databases">
        <authorList>
            <person name="Whitehead M."/>
        </authorList>
    </citation>
    <scope>NUCLEOTIDE SEQUENCE [LARGE SCALE GENOMIC DNA]</scope>
</reference>
<dbReference type="AlphaFoldDB" id="A0AAV0WE77"/>